<protein>
    <submittedName>
        <fullName evidence="2">DUF4113 domain-containing protein</fullName>
    </submittedName>
</protein>
<evidence type="ECO:0000313" key="3">
    <source>
        <dbReference type="Proteomes" id="UP000516093"/>
    </source>
</evidence>
<dbReference type="AlphaFoldDB" id="A0A7H0H1U9"/>
<proteinExistence type="predicted"/>
<dbReference type="InterPro" id="IPR025188">
    <property type="entry name" value="DUF4113"/>
</dbReference>
<gene>
    <name evidence="2" type="ORF">H9L05_22320</name>
</gene>
<reference evidence="2 3" key="1">
    <citation type="submission" date="2020-08" db="EMBL/GenBank/DDBJ databases">
        <title>Genome sequence of Hymenobacter qilianensis JCM 19763T.</title>
        <authorList>
            <person name="Hyun D.-W."/>
            <person name="Bae J.-W."/>
        </authorList>
    </citation>
    <scope>NUCLEOTIDE SEQUENCE [LARGE SCALE GENOMIC DNA]</scope>
    <source>
        <strain evidence="2 3">JCM 19763</strain>
        <plasmid evidence="2 3">p_unnamed3</plasmid>
    </source>
</reference>
<dbReference type="KEGG" id="hqi:H9L05_22320"/>
<dbReference type="Proteomes" id="UP000516093">
    <property type="component" value="Plasmid p_unnamed3"/>
</dbReference>
<keyword evidence="3" id="KW-1185">Reference proteome</keyword>
<evidence type="ECO:0000313" key="2">
    <source>
        <dbReference type="EMBL" id="QNP54515.1"/>
    </source>
</evidence>
<feature type="domain" description="DUF4113" evidence="1">
    <location>
        <begin position="2"/>
        <end position="26"/>
    </location>
</feature>
<keyword evidence="2" id="KW-0614">Plasmid</keyword>
<sequence>MPPPWQGKAQWRSPAFTTRLEELMLVN</sequence>
<evidence type="ECO:0000259" key="1">
    <source>
        <dbReference type="Pfam" id="PF13438"/>
    </source>
</evidence>
<geneLocation type="plasmid" evidence="2 3">
    <name>p_unnamed3</name>
</geneLocation>
<organism evidence="2 3">
    <name type="scientific">Hymenobacter qilianensis</name>
    <dbReference type="NCBI Taxonomy" id="1385715"/>
    <lineage>
        <taxon>Bacteria</taxon>
        <taxon>Pseudomonadati</taxon>
        <taxon>Bacteroidota</taxon>
        <taxon>Cytophagia</taxon>
        <taxon>Cytophagales</taxon>
        <taxon>Hymenobacteraceae</taxon>
        <taxon>Hymenobacter</taxon>
    </lineage>
</organism>
<name>A0A7H0H1U9_9BACT</name>
<dbReference type="Pfam" id="PF13438">
    <property type="entry name" value="DUF4113"/>
    <property type="match status" value="1"/>
</dbReference>
<accession>A0A7H0H1U9</accession>
<dbReference type="EMBL" id="CP060787">
    <property type="protein sequence ID" value="QNP54515.1"/>
    <property type="molecule type" value="Genomic_DNA"/>
</dbReference>